<feature type="modified residue" description="N6-(pyridoxal phosphate)lysine" evidence="3">
    <location>
        <position position="49"/>
    </location>
</feature>
<comment type="similarity">
    <text evidence="4">Belongs to the Orn/Lys/Arg decarboxylase class-II family.</text>
</comment>
<comment type="cofactor">
    <cofactor evidence="1 3">
        <name>pyridoxal 5'-phosphate</name>
        <dbReference type="ChEBI" id="CHEBI:597326"/>
    </cofactor>
</comment>
<evidence type="ECO:0000313" key="7">
    <source>
        <dbReference type="EMBL" id="MBB4745789.1"/>
    </source>
</evidence>
<dbReference type="Proteomes" id="UP000546162">
    <property type="component" value="Unassembled WGS sequence"/>
</dbReference>
<evidence type="ECO:0000256" key="3">
    <source>
        <dbReference type="PIRSR" id="PIRSR600183-50"/>
    </source>
</evidence>
<evidence type="ECO:0000256" key="1">
    <source>
        <dbReference type="ARBA" id="ARBA00001933"/>
    </source>
</evidence>
<dbReference type="PRINTS" id="PR01182">
    <property type="entry name" value="ORNDCRBXLASE"/>
</dbReference>
<name>A0A7W7MD37_9ACTN</name>
<evidence type="ECO:0000313" key="8">
    <source>
        <dbReference type="Proteomes" id="UP000546162"/>
    </source>
</evidence>
<feature type="domain" description="Orn/DAP/Arg decarboxylase 2 N-terminal" evidence="6">
    <location>
        <begin position="26"/>
        <end position="279"/>
    </location>
</feature>
<keyword evidence="8" id="KW-1185">Reference proteome</keyword>
<keyword evidence="2 3" id="KW-0663">Pyridoxal phosphate</keyword>
<dbReference type="PRINTS" id="PR01179">
    <property type="entry name" value="ODADCRBXLASE"/>
</dbReference>
<feature type="domain" description="Orn/DAP/Arg decarboxylase 2 C-terminal" evidence="5">
    <location>
        <begin position="20"/>
        <end position="368"/>
    </location>
</feature>
<dbReference type="PANTHER" id="PTHR43727">
    <property type="entry name" value="DIAMINOPIMELATE DECARBOXYLASE"/>
    <property type="match status" value="1"/>
</dbReference>
<dbReference type="Pfam" id="PF02784">
    <property type="entry name" value="Orn_Arg_deC_N"/>
    <property type="match status" value="1"/>
</dbReference>
<dbReference type="InterPro" id="IPR029066">
    <property type="entry name" value="PLP-binding_barrel"/>
</dbReference>
<dbReference type="Gene3D" id="2.40.37.10">
    <property type="entry name" value="Lyase, Ornithine Decarboxylase, Chain A, domain 1"/>
    <property type="match status" value="1"/>
</dbReference>
<feature type="active site" description="Proton donor" evidence="3">
    <location>
        <position position="341"/>
    </location>
</feature>
<accession>A0A7W7MD37</accession>
<dbReference type="InterPro" id="IPR022644">
    <property type="entry name" value="De-COase2_N"/>
</dbReference>
<dbReference type="InterPro" id="IPR002433">
    <property type="entry name" value="Orn_de-COase"/>
</dbReference>
<dbReference type="SUPFAM" id="SSF50621">
    <property type="entry name" value="Alanine racemase C-terminal domain-like"/>
    <property type="match status" value="1"/>
</dbReference>
<sequence>MSLSQEFADKLAAEYGTPLFVYDLDEVEAARDELLGALPEEFELFFAVKANSHVELLRALRGTPGHGCRTEISSTGELSVSIAAGHDPALTLYTGPGKTRGELDTAIAAGVRMFSVESLTDLEHIGAAAQRHGVVAQALLRINHVAASATTSIRMTGTPSQFGIDSETLGELMPRLRAVPGTELAGLHFFPLSNARDEESLIGEFQHTLSVAAELCAEHDLPLRFLDIGGGFSVPYAVPGPRASYPKLRAELAAALDVHFPDWREGSPRIACESGRYLVGASGTLITRVVNIKESRGRGFVIADAGINTFGGMSGLGRLLPVAVQPDTEATHRASLVGPLCTPGDVLGREIALPDLEIGDTVAIPNAGAYGPTASLLMFLGRPAPTEVVIRGTEVLSVSRIEHERTWSVGEGPRVRM</sequence>
<dbReference type="AlphaFoldDB" id="A0A7W7MD37"/>
<dbReference type="GO" id="GO:0009089">
    <property type="term" value="P:lysine biosynthetic process via diaminopimelate"/>
    <property type="evidence" value="ECO:0007669"/>
    <property type="project" value="TreeGrafter"/>
</dbReference>
<dbReference type="Pfam" id="PF00278">
    <property type="entry name" value="Orn_DAP_Arg_deC"/>
    <property type="match status" value="1"/>
</dbReference>
<dbReference type="GO" id="GO:0008836">
    <property type="term" value="F:diaminopimelate decarboxylase activity"/>
    <property type="evidence" value="ECO:0007669"/>
    <property type="project" value="UniProtKB-EC"/>
</dbReference>
<keyword evidence="7" id="KW-0456">Lyase</keyword>
<evidence type="ECO:0000256" key="2">
    <source>
        <dbReference type="ARBA" id="ARBA00022898"/>
    </source>
</evidence>
<dbReference type="SUPFAM" id="SSF51419">
    <property type="entry name" value="PLP-binding barrel"/>
    <property type="match status" value="1"/>
</dbReference>
<evidence type="ECO:0000259" key="6">
    <source>
        <dbReference type="Pfam" id="PF02784"/>
    </source>
</evidence>
<organism evidence="7 8">
    <name type="scientific">Actinoplanes octamycinicus</name>
    <dbReference type="NCBI Taxonomy" id="135948"/>
    <lineage>
        <taxon>Bacteria</taxon>
        <taxon>Bacillati</taxon>
        <taxon>Actinomycetota</taxon>
        <taxon>Actinomycetes</taxon>
        <taxon>Micromonosporales</taxon>
        <taxon>Micromonosporaceae</taxon>
        <taxon>Actinoplanes</taxon>
    </lineage>
</organism>
<dbReference type="RefSeq" id="WP_185046141.1">
    <property type="nucleotide sequence ID" value="NZ_BAABFG010000005.1"/>
</dbReference>
<proteinExistence type="inferred from homology"/>
<dbReference type="EMBL" id="JACHNB010000001">
    <property type="protein sequence ID" value="MBB4745789.1"/>
    <property type="molecule type" value="Genomic_DNA"/>
</dbReference>
<dbReference type="EC" id="4.1.1.20" evidence="7"/>
<dbReference type="InterPro" id="IPR000183">
    <property type="entry name" value="Orn/DAP/Arg_de-COase"/>
</dbReference>
<dbReference type="InterPro" id="IPR022643">
    <property type="entry name" value="De-COase2_C"/>
</dbReference>
<protein>
    <submittedName>
        <fullName evidence="7">Diaminopimelate decarboxylase</fullName>
        <ecNumber evidence="7">4.1.1.20</ecNumber>
    </submittedName>
</protein>
<dbReference type="InterPro" id="IPR009006">
    <property type="entry name" value="Ala_racemase/Decarboxylase_C"/>
</dbReference>
<reference evidence="7 8" key="1">
    <citation type="submission" date="2020-08" db="EMBL/GenBank/DDBJ databases">
        <title>Sequencing the genomes of 1000 actinobacteria strains.</title>
        <authorList>
            <person name="Klenk H.-P."/>
        </authorList>
    </citation>
    <scope>NUCLEOTIDE SEQUENCE [LARGE SCALE GENOMIC DNA]</scope>
    <source>
        <strain evidence="7 8">DSM 45809</strain>
    </source>
</reference>
<evidence type="ECO:0000256" key="4">
    <source>
        <dbReference type="RuleBase" id="RU003737"/>
    </source>
</evidence>
<gene>
    <name evidence="7" type="ORF">BJY16_009248</name>
</gene>
<dbReference type="Gene3D" id="3.20.20.10">
    <property type="entry name" value="Alanine racemase"/>
    <property type="match status" value="1"/>
</dbReference>
<dbReference type="GO" id="GO:0006596">
    <property type="term" value="P:polyamine biosynthetic process"/>
    <property type="evidence" value="ECO:0007669"/>
    <property type="project" value="InterPro"/>
</dbReference>
<dbReference type="PANTHER" id="PTHR43727:SF2">
    <property type="entry name" value="GROUP IV DECARBOXYLASE"/>
    <property type="match status" value="1"/>
</dbReference>
<evidence type="ECO:0000259" key="5">
    <source>
        <dbReference type="Pfam" id="PF00278"/>
    </source>
</evidence>
<comment type="caution">
    <text evidence="7">The sequence shown here is derived from an EMBL/GenBank/DDBJ whole genome shotgun (WGS) entry which is preliminary data.</text>
</comment>